<feature type="transmembrane region" description="Helical" evidence="1">
    <location>
        <begin position="137"/>
        <end position="160"/>
    </location>
</feature>
<protein>
    <submittedName>
        <fullName evidence="2">HXXEE domain-containing protein</fullName>
    </submittedName>
</protein>
<evidence type="ECO:0000313" key="2">
    <source>
        <dbReference type="EMBL" id="MEI4801521.1"/>
    </source>
</evidence>
<dbReference type="EMBL" id="JBAWSX010000004">
    <property type="protein sequence ID" value="MEI4801521.1"/>
    <property type="molecule type" value="Genomic_DNA"/>
</dbReference>
<gene>
    <name evidence="2" type="ORF">WAZ07_09305</name>
</gene>
<reference evidence="2 3" key="1">
    <citation type="submission" date="2024-01" db="EMBL/GenBank/DDBJ databases">
        <title>Seven novel Bacillus-like species.</title>
        <authorList>
            <person name="Liu G."/>
        </authorList>
    </citation>
    <scope>NUCLEOTIDE SEQUENCE [LARGE SCALE GENOMIC DNA]</scope>
    <source>
        <strain evidence="2 3">FJAT-51639</strain>
    </source>
</reference>
<accession>A0ABU8FFR2</accession>
<dbReference type="InterPro" id="IPR025671">
    <property type="entry name" value="HXXEE"/>
</dbReference>
<feature type="transmembrane region" description="Helical" evidence="1">
    <location>
        <begin position="51"/>
        <end position="72"/>
    </location>
</feature>
<dbReference type="RefSeq" id="WP_336472201.1">
    <property type="nucleotide sequence ID" value="NZ_JBAWSX010000004.1"/>
</dbReference>
<evidence type="ECO:0000313" key="3">
    <source>
        <dbReference type="Proteomes" id="UP001372526"/>
    </source>
</evidence>
<organism evidence="2 3">
    <name type="scientific">Bacillus bruguierae</name>
    <dbReference type="NCBI Taxonomy" id="3127667"/>
    <lineage>
        <taxon>Bacteria</taxon>
        <taxon>Bacillati</taxon>
        <taxon>Bacillota</taxon>
        <taxon>Bacilli</taxon>
        <taxon>Bacillales</taxon>
        <taxon>Bacillaceae</taxon>
        <taxon>Bacillus</taxon>
    </lineage>
</organism>
<keyword evidence="3" id="KW-1185">Reference proteome</keyword>
<keyword evidence="1" id="KW-1133">Transmembrane helix</keyword>
<feature type="transmembrane region" description="Helical" evidence="1">
    <location>
        <begin position="105"/>
        <end position="125"/>
    </location>
</feature>
<keyword evidence="1" id="KW-0472">Membrane</keyword>
<keyword evidence="1" id="KW-0812">Transmembrane</keyword>
<evidence type="ECO:0000256" key="1">
    <source>
        <dbReference type="SAM" id="Phobius"/>
    </source>
</evidence>
<dbReference type="Proteomes" id="UP001372526">
    <property type="component" value="Unassembled WGS sequence"/>
</dbReference>
<sequence>MVSNNTLRSPYFWLIPIIFTLHNAEEYYFFREIKYLQPIQMEENMLQSKHFFIALLILTVFVCAIVLIHNLFLKKITLYAILITQAMIFMNGIVHLVGAILKRGYVPGLGTAFFLVIPFSVFLFWRGIACGWWKWKHVWLSCLIGILLMFPILAGLLYIVRIIA</sequence>
<comment type="caution">
    <text evidence="2">The sequence shown here is derived from an EMBL/GenBank/DDBJ whole genome shotgun (WGS) entry which is preliminary data.</text>
</comment>
<proteinExistence type="predicted"/>
<dbReference type="Pfam" id="PF13787">
    <property type="entry name" value="HXXEE"/>
    <property type="match status" value="1"/>
</dbReference>
<name>A0ABU8FFR2_9BACI</name>
<feature type="transmembrane region" description="Helical" evidence="1">
    <location>
        <begin position="12"/>
        <end position="30"/>
    </location>
</feature>
<feature type="transmembrane region" description="Helical" evidence="1">
    <location>
        <begin position="78"/>
        <end position="98"/>
    </location>
</feature>